<dbReference type="KEGG" id="dni:HX89_02915"/>
<dbReference type="Proteomes" id="UP000027986">
    <property type="component" value="Chromosome"/>
</dbReference>
<proteinExistence type="predicted"/>
<dbReference type="eggNOG" id="COG3224">
    <property type="taxonomic scope" value="Bacteria"/>
</dbReference>
<keyword evidence="2" id="KW-1185">Reference proteome</keyword>
<dbReference type="HOGENOM" id="CLU_075307_2_0_11"/>
<dbReference type="OrthoDB" id="3902805at2"/>
<dbReference type="GO" id="GO:0004497">
    <property type="term" value="F:monooxygenase activity"/>
    <property type="evidence" value="ECO:0007669"/>
    <property type="project" value="UniProtKB-KW"/>
</dbReference>
<dbReference type="PANTHER" id="PTHR40057:SF1">
    <property type="entry name" value="SLR1162 PROTEIN"/>
    <property type="match status" value="1"/>
</dbReference>
<keyword evidence="1" id="KW-0503">Monooxygenase</keyword>
<keyword evidence="1" id="KW-0560">Oxidoreductase</keyword>
<evidence type="ECO:0000313" key="2">
    <source>
        <dbReference type="Proteomes" id="UP000027986"/>
    </source>
</evidence>
<dbReference type="InterPro" id="IPR011008">
    <property type="entry name" value="Dimeric_a/b-barrel"/>
</dbReference>
<dbReference type="InterPro" id="IPR007138">
    <property type="entry name" value="ABM_dom"/>
</dbReference>
<reference evidence="1 2" key="1">
    <citation type="submission" date="2014-07" db="EMBL/GenBank/DDBJ databases">
        <title>Genome Sequencing of Dermacoccus nishinomiyaensis.</title>
        <authorList>
            <person name="Hong K.W."/>
            <person name="Chan K.G."/>
        </authorList>
    </citation>
    <scope>NUCLEOTIDE SEQUENCE [LARGE SCALE GENOMIC DNA]</scope>
    <source>
        <strain evidence="1 2">M25</strain>
    </source>
</reference>
<evidence type="ECO:0000313" key="1">
    <source>
        <dbReference type="EMBL" id="AIF40081.1"/>
    </source>
</evidence>
<dbReference type="Pfam" id="PF03992">
    <property type="entry name" value="ABM"/>
    <property type="match status" value="1"/>
</dbReference>
<sequence length="206" mass="23188">MTGMTNAVAAAPTAPDEAPVTVSFTRHMSTDNETQVLAWVHAGMAMAEKFEGFLGTGWVRSSSNSQEWHMLCRFRNQACLDAWDRSPERAWWLSFGADIVQHTRGEKRVGIEGWFDEPSHSSDVVLPGEAPAPGRRLAPPRWKQATMIWAVFFPMSVLAAYLLQPHIASLHVVLRTLIQTSILTPLMTYIMLPFATRVLDEWLHEE</sequence>
<protein>
    <submittedName>
        <fullName evidence="1">Antibiotic biosynthesis monooxygenase</fullName>
    </submittedName>
</protein>
<dbReference type="AlphaFoldDB" id="A0A075JCT5"/>
<name>A0A075JCT5_9MICO</name>
<gene>
    <name evidence="1" type="ORF">HX89_02915</name>
</gene>
<dbReference type="PANTHER" id="PTHR40057">
    <property type="entry name" value="SLR1162 PROTEIN"/>
    <property type="match status" value="1"/>
</dbReference>
<organism evidence="1 2">
    <name type="scientific">Dermacoccus nishinomiyaensis</name>
    <dbReference type="NCBI Taxonomy" id="1274"/>
    <lineage>
        <taxon>Bacteria</taxon>
        <taxon>Bacillati</taxon>
        <taxon>Actinomycetota</taxon>
        <taxon>Actinomycetes</taxon>
        <taxon>Micrococcales</taxon>
        <taxon>Dermacoccaceae</taxon>
        <taxon>Dermacoccus</taxon>
    </lineage>
</organism>
<dbReference type="Gene3D" id="3.30.70.100">
    <property type="match status" value="1"/>
</dbReference>
<dbReference type="EMBL" id="CP008889">
    <property type="protein sequence ID" value="AIF40081.1"/>
    <property type="molecule type" value="Genomic_DNA"/>
</dbReference>
<accession>A0A075JCT5</accession>
<dbReference type="SUPFAM" id="SSF54909">
    <property type="entry name" value="Dimeric alpha+beta barrel"/>
    <property type="match status" value="1"/>
</dbReference>
<dbReference type="InterPro" id="IPR038762">
    <property type="entry name" value="ABM_predict"/>
</dbReference>